<sequence length="98" mass="10873">MQAWRNSQRRKIAADFRMMVFAYAVKVRLMIQSSVQRATAARISEASARIVEHLAATDQSPLPDYRAPRGDRLAPLALSYSTALARGSALPARCAQRL</sequence>
<comment type="caution">
    <text evidence="1">The sequence shown here is derived from an EMBL/GenBank/DDBJ whole genome shotgun (WGS) entry which is preliminary data.</text>
</comment>
<dbReference type="Proteomes" id="UP000688947">
    <property type="component" value="Unassembled WGS sequence"/>
</dbReference>
<accession>A0A8T1TQ94</accession>
<dbReference type="EMBL" id="JAENGZ010002632">
    <property type="protein sequence ID" value="KAG6943242.1"/>
    <property type="molecule type" value="Genomic_DNA"/>
</dbReference>
<gene>
    <name evidence="1" type="ORF">JG687_00018582</name>
</gene>
<evidence type="ECO:0000313" key="1">
    <source>
        <dbReference type="EMBL" id="KAG6943242.1"/>
    </source>
</evidence>
<protein>
    <submittedName>
        <fullName evidence="1">Uncharacterized protein</fullName>
    </submittedName>
</protein>
<evidence type="ECO:0000313" key="2">
    <source>
        <dbReference type="Proteomes" id="UP000688947"/>
    </source>
</evidence>
<proteinExistence type="predicted"/>
<organism evidence="1 2">
    <name type="scientific">Phytophthora cactorum</name>
    <dbReference type="NCBI Taxonomy" id="29920"/>
    <lineage>
        <taxon>Eukaryota</taxon>
        <taxon>Sar</taxon>
        <taxon>Stramenopiles</taxon>
        <taxon>Oomycota</taxon>
        <taxon>Peronosporomycetes</taxon>
        <taxon>Peronosporales</taxon>
        <taxon>Peronosporaceae</taxon>
        <taxon>Phytophthora</taxon>
    </lineage>
</organism>
<name>A0A8T1TQ94_9STRA</name>
<dbReference type="AlphaFoldDB" id="A0A8T1TQ94"/>
<reference evidence="1" key="1">
    <citation type="submission" date="2021-01" db="EMBL/GenBank/DDBJ databases">
        <title>Phytophthora aleatoria, a newly-described species from Pinus radiata is distinct from Phytophthora cactorum isolates based on comparative genomics.</title>
        <authorList>
            <person name="Mcdougal R."/>
            <person name="Panda P."/>
            <person name="Williams N."/>
            <person name="Studholme D.J."/>
        </authorList>
    </citation>
    <scope>NUCLEOTIDE SEQUENCE</scope>
    <source>
        <strain evidence="1">NZFS 3830</strain>
    </source>
</reference>